<dbReference type="RefSeq" id="WP_106339678.1">
    <property type="nucleotide sequence ID" value="NZ_PVZS01000033.1"/>
</dbReference>
<evidence type="ECO:0000256" key="2">
    <source>
        <dbReference type="ARBA" id="ARBA00022857"/>
    </source>
</evidence>
<dbReference type="CDD" id="cd19140">
    <property type="entry name" value="AKR_AKR3F3"/>
    <property type="match status" value="1"/>
</dbReference>
<dbReference type="PRINTS" id="PR00069">
    <property type="entry name" value="ALDKETRDTASE"/>
</dbReference>
<dbReference type="SUPFAM" id="SSF51430">
    <property type="entry name" value="NAD(P)-linked oxidoreductase"/>
    <property type="match status" value="1"/>
</dbReference>
<evidence type="ECO:0000256" key="6">
    <source>
        <dbReference type="PIRSR" id="PIRSR000097-2"/>
    </source>
</evidence>
<dbReference type="PROSITE" id="PS00798">
    <property type="entry name" value="ALDOKETO_REDUCTASE_1"/>
    <property type="match status" value="1"/>
</dbReference>
<dbReference type="PANTHER" id="PTHR43827">
    <property type="entry name" value="2,5-DIKETO-D-GLUCONIC ACID REDUCTASE"/>
    <property type="match status" value="1"/>
</dbReference>
<protein>
    <submittedName>
        <fullName evidence="9">2,5-didehydrogluconate reductase</fullName>
    </submittedName>
</protein>
<evidence type="ECO:0000256" key="1">
    <source>
        <dbReference type="ARBA" id="ARBA00007905"/>
    </source>
</evidence>
<dbReference type="InterPro" id="IPR020471">
    <property type="entry name" value="AKR"/>
</dbReference>
<dbReference type="PROSITE" id="PS00063">
    <property type="entry name" value="ALDOKETO_REDUCTASE_3"/>
    <property type="match status" value="1"/>
</dbReference>
<gene>
    <name evidence="9" type="ORF">SLNSH_21075</name>
</gene>
<keyword evidence="3" id="KW-0560">Oxidoreductase</keyword>
<dbReference type="Gene3D" id="3.20.20.100">
    <property type="entry name" value="NADP-dependent oxidoreductase domain"/>
    <property type="match status" value="1"/>
</dbReference>
<dbReference type="InterPro" id="IPR036812">
    <property type="entry name" value="NAD(P)_OxRdtase_dom_sf"/>
</dbReference>
<reference evidence="10" key="1">
    <citation type="submission" date="2018-03" db="EMBL/GenBank/DDBJ databases">
        <authorList>
            <person name="Sun L."/>
            <person name="Liu H."/>
            <person name="Chen W."/>
            <person name="Huang K."/>
            <person name="Liu W."/>
            <person name="Gao X."/>
        </authorList>
    </citation>
    <scope>NUCLEOTIDE SEQUENCE [LARGE SCALE GENOMIC DNA]</scope>
    <source>
        <strain evidence="10">SH9</strain>
    </source>
</reference>
<dbReference type="AlphaFoldDB" id="A0A2T1HMW2"/>
<dbReference type="FunFam" id="3.20.20.100:FF:000002">
    <property type="entry name" value="2,5-diketo-D-gluconic acid reductase A"/>
    <property type="match status" value="1"/>
</dbReference>
<dbReference type="Proteomes" id="UP000239772">
    <property type="component" value="Unassembled WGS sequence"/>
</dbReference>
<evidence type="ECO:0000313" key="10">
    <source>
        <dbReference type="Proteomes" id="UP000239772"/>
    </source>
</evidence>
<keyword evidence="10" id="KW-1185">Reference proteome</keyword>
<dbReference type="InterPro" id="IPR018170">
    <property type="entry name" value="Aldo/ket_reductase_CS"/>
</dbReference>
<dbReference type="GO" id="GO:0051596">
    <property type="term" value="P:methylglyoxal catabolic process"/>
    <property type="evidence" value="ECO:0007669"/>
    <property type="project" value="TreeGrafter"/>
</dbReference>
<feature type="active site" description="Proton donor" evidence="5">
    <location>
        <position position="50"/>
    </location>
</feature>
<evidence type="ECO:0000256" key="5">
    <source>
        <dbReference type="PIRSR" id="PIRSR000097-1"/>
    </source>
</evidence>
<proteinExistence type="inferred from homology"/>
<dbReference type="PIRSF" id="PIRSF000097">
    <property type="entry name" value="AKR"/>
    <property type="match status" value="1"/>
</dbReference>
<evidence type="ECO:0000313" key="9">
    <source>
        <dbReference type="EMBL" id="PSC03004.1"/>
    </source>
</evidence>
<dbReference type="OrthoDB" id="9804790at2"/>
<dbReference type="PROSITE" id="PS00062">
    <property type="entry name" value="ALDOKETO_REDUCTASE_2"/>
    <property type="match status" value="1"/>
</dbReference>
<comment type="similarity">
    <text evidence="1">Belongs to the aldo/keto reductase family.</text>
</comment>
<sequence length="277" mass="30037">MSAPAIVEAKGARIPALGLGTFRAEGQACVDAVVTALQVGYRHVDTAAMYGNEVEVGEGLRRGGVPRDEVFVTTKVWWTDIAPGKLQASAEASLKRLGLDHVDLLHIHWPNPDVPLAESIGALCEVKRRGLARHIGVCNFTVAMLDEAVRLSSEPLVALQCEYHPTLDQHKVRAAARRHGMAFTSYSPIGKGTDTEAKTVQEIAVAHGKTGAQVVLRWHIQQPGVTAIPKSATPKRIVENFGIWDFSLSEDEMAAISRLARPDGRMISPAFAPKWDD</sequence>
<evidence type="ECO:0000259" key="8">
    <source>
        <dbReference type="Pfam" id="PF00248"/>
    </source>
</evidence>
<comment type="caution">
    <text evidence="9">The sequence shown here is derived from an EMBL/GenBank/DDBJ whole genome shotgun (WGS) entry which is preliminary data.</text>
</comment>
<organism evidence="9 10">
    <name type="scientific">Alsobacter soli</name>
    <dbReference type="NCBI Taxonomy" id="2109933"/>
    <lineage>
        <taxon>Bacteria</taxon>
        <taxon>Pseudomonadati</taxon>
        <taxon>Pseudomonadota</taxon>
        <taxon>Alphaproteobacteria</taxon>
        <taxon>Hyphomicrobiales</taxon>
        <taxon>Alsobacteraceae</taxon>
        <taxon>Alsobacter</taxon>
    </lineage>
</organism>
<name>A0A2T1HMW2_9HYPH</name>
<dbReference type="Pfam" id="PF00248">
    <property type="entry name" value="Aldo_ket_red"/>
    <property type="match status" value="1"/>
</dbReference>
<evidence type="ECO:0000256" key="3">
    <source>
        <dbReference type="ARBA" id="ARBA00023002"/>
    </source>
</evidence>
<feature type="binding site" evidence="6">
    <location>
        <position position="108"/>
    </location>
    <ligand>
        <name>substrate</name>
    </ligand>
</feature>
<evidence type="ECO:0000256" key="4">
    <source>
        <dbReference type="ARBA" id="ARBA00049445"/>
    </source>
</evidence>
<keyword evidence="2" id="KW-0521">NADP</keyword>
<dbReference type="GO" id="GO:1990002">
    <property type="term" value="F:methylglyoxal reductase (NADPH) (acetol producing) activity"/>
    <property type="evidence" value="ECO:0007669"/>
    <property type="project" value="TreeGrafter"/>
</dbReference>
<feature type="site" description="Lowers pKa of active site Tyr" evidence="7">
    <location>
        <position position="75"/>
    </location>
</feature>
<comment type="catalytic activity">
    <reaction evidence="4">
        <text>hydroxyacetone + NADP(+) = methylglyoxal + NADPH + H(+)</text>
        <dbReference type="Rhea" id="RHEA:27986"/>
        <dbReference type="ChEBI" id="CHEBI:15378"/>
        <dbReference type="ChEBI" id="CHEBI:17158"/>
        <dbReference type="ChEBI" id="CHEBI:27957"/>
        <dbReference type="ChEBI" id="CHEBI:57783"/>
        <dbReference type="ChEBI" id="CHEBI:58349"/>
    </reaction>
</comment>
<dbReference type="PANTHER" id="PTHR43827:SF3">
    <property type="entry name" value="NADP-DEPENDENT OXIDOREDUCTASE DOMAIN-CONTAINING PROTEIN"/>
    <property type="match status" value="1"/>
</dbReference>
<dbReference type="EMBL" id="PVZS01000033">
    <property type="protein sequence ID" value="PSC03004.1"/>
    <property type="molecule type" value="Genomic_DNA"/>
</dbReference>
<evidence type="ECO:0000256" key="7">
    <source>
        <dbReference type="PIRSR" id="PIRSR000097-3"/>
    </source>
</evidence>
<dbReference type="InterPro" id="IPR023210">
    <property type="entry name" value="NADP_OxRdtase_dom"/>
</dbReference>
<accession>A0A2T1HMW2</accession>
<feature type="domain" description="NADP-dependent oxidoreductase" evidence="8">
    <location>
        <begin position="17"/>
        <end position="259"/>
    </location>
</feature>